<keyword evidence="7" id="KW-0325">Glycoprotein</keyword>
<dbReference type="EMBL" id="CAFBMC010000052">
    <property type="protein sequence ID" value="CAB4902158.1"/>
    <property type="molecule type" value="Genomic_DNA"/>
</dbReference>
<keyword evidence="2" id="KW-0808">Transferase</keyword>
<protein>
    <submittedName>
        <fullName evidence="8">Unannotated protein</fullName>
    </submittedName>
</protein>
<dbReference type="Pfam" id="PF03567">
    <property type="entry name" value="Sulfotransfer_2"/>
    <property type="match status" value="1"/>
</dbReference>
<evidence type="ECO:0000256" key="5">
    <source>
        <dbReference type="ARBA" id="ARBA00023034"/>
    </source>
</evidence>
<proteinExistence type="predicted"/>
<keyword evidence="4" id="KW-1133">Transmembrane helix</keyword>
<keyword evidence="3" id="KW-0812">Transmembrane</keyword>
<dbReference type="GO" id="GO:0016051">
    <property type="term" value="P:carbohydrate biosynthetic process"/>
    <property type="evidence" value="ECO:0007669"/>
    <property type="project" value="InterPro"/>
</dbReference>
<evidence type="ECO:0000256" key="1">
    <source>
        <dbReference type="ARBA" id="ARBA00004323"/>
    </source>
</evidence>
<evidence type="ECO:0000256" key="6">
    <source>
        <dbReference type="ARBA" id="ARBA00023136"/>
    </source>
</evidence>
<keyword evidence="6" id="KW-0472">Membrane</keyword>
<dbReference type="PANTHER" id="PTHR12137">
    <property type="entry name" value="CARBOHYDRATE SULFOTRANSFERASE"/>
    <property type="match status" value="1"/>
</dbReference>
<dbReference type="InterPro" id="IPR018011">
    <property type="entry name" value="Carb_sulfotrans_8-10"/>
</dbReference>
<keyword evidence="5" id="KW-0333">Golgi apparatus</keyword>
<dbReference type="InterPro" id="IPR005331">
    <property type="entry name" value="Sulfotransferase"/>
</dbReference>
<dbReference type="GO" id="GO:0000139">
    <property type="term" value="C:Golgi membrane"/>
    <property type="evidence" value="ECO:0007669"/>
    <property type="project" value="UniProtKB-SubCell"/>
</dbReference>
<evidence type="ECO:0000256" key="7">
    <source>
        <dbReference type="ARBA" id="ARBA00023180"/>
    </source>
</evidence>
<accession>A0A6J7G6T4</accession>
<organism evidence="8">
    <name type="scientific">freshwater metagenome</name>
    <dbReference type="NCBI Taxonomy" id="449393"/>
    <lineage>
        <taxon>unclassified sequences</taxon>
        <taxon>metagenomes</taxon>
        <taxon>ecological metagenomes</taxon>
    </lineage>
</organism>
<sequence length="260" mass="29361">MTDRLPAVRDLGKVTGKYVQSMGWRSVNNHVNISLVNKYVYFEVPKAGCGTMKSTLGGMEAARFNESLVELVQDNPHQRKNATPFVKPYQLPNDEIEEILTSRKFTRFAVVREPASRLLSGWLEKINQGLPQADPIFEILKEQGRAPLAPKDISFADFLDVVCALPSRQQDPHWRRQSDHIGLEFIKFSELIHLEDLENSWDLLGKLTGAPGLKEDFFCKKATHAGSHMNEHYTPELLARVASSYAKDYEAFGYAVPKLG</sequence>
<evidence type="ECO:0000256" key="3">
    <source>
        <dbReference type="ARBA" id="ARBA00022692"/>
    </source>
</evidence>
<evidence type="ECO:0000313" key="8">
    <source>
        <dbReference type="EMBL" id="CAB4902158.1"/>
    </source>
</evidence>
<reference evidence="8" key="1">
    <citation type="submission" date="2020-05" db="EMBL/GenBank/DDBJ databases">
        <authorList>
            <person name="Chiriac C."/>
            <person name="Salcher M."/>
            <person name="Ghai R."/>
            <person name="Kavagutti S V."/>
        </authorList>
    </citation>
    <scope>NUCLEOTIDE SEQUENCE</scope>
</reference>
<evidence type="ECO:0000256" key="2">
    <source>
        <dbReference type="ARBA" id="ARBA00022679"/>
    </source>
</evidence>
<dbReference type="GO" id="GO:0008146">
    <property type="term" value="F:sulfotransferase activity"/>
    <property type="evidence" value="ECO:0007669"/>
    <property type="project" value="InterPro"/>
</dbReference>
<gene>
    <name evidence="8" type="ORF">UFOPK3495_01021</name>
</gene>
<dbReference type="PANTHER" id="PTHR12137:SF54">
    <property type="entry name" value="CARBOHYDRATE SULFOTRANSFERASE"/>
    <property type="match status" value="1"/>
</dbReference>
<evidence type="ECO:0000256" key="4">
    <source>
        <dbReference type="ARBA" id="ARBA00022989"/>
    </source>
</evidence>
<comment type="subcellular location">
    <subcellularLocation>
        <location evidence="1">Golgi apparatus membrane</location>
        <topology evidence="1">Single-pass type II membrane protein</topology>
    </subcellularLocation>
</comment>
<dbReference type="AlphaFoldDB" id="A0A6J7G6T4"/>
<name>A0A6J7G6T4_9ZZZZ</name>